<reference evidence="2" key="1">
    <citation type="journal article" date="2017" name="Nat. Ecol. Evol.">
        <title>Genome expansion and lineage-specific genetic innovations in the forest pathogenic fungi Armillaria.</title>
        <authorList>
            <person name="Sipos G."/>
            <person name="Prasanna A.N."/>
            <person name="Walter M.C."/>
            <person name="O'Connor E."/>
            <person name="Balint B."/>
            <person name="Krizsan K."/>
            <person name="Kiss B."/>
            <person name="Hess J."/>
            <person name="Varga T."/>
            <person name="Slot J."/>
            <person name="Riley R."/>
            <person name="Boka B."/>
            <person name="Rigling D."/>
            <person name="Barry K."/>
            <person name="Lee J."/>
            <person name="Mihaltcheva S."/>
            <person name="LaButti K."/>
            <person name="Lipzen A."/>
            <person name="Waldron R."/>
            <person name="Moloney N.M."/>
            <person name="Sperisen C."/>
            <person name="Kredics L."/>
            <person name="Vagvoelgyi C."/>
            <person name="Patrignani A."/>
            <person name="Fitzpatrick D."/>
            <person name="Nagy I."/>
            <person name="Doyle S."/>
            <person name="Anderson J.B."/>
            <person name="Grigoriev I.V."/>
            <person name="Gueldener U."/>
            <person name="Muensterkoetter M."/>
            <person name="Nagy L.G."/>
        </authorList>
    </citation>
    <scope>NUCLEOTIDE SEQUENCE [LARGE SCALE GENOMIC DNA]</scope>
    <source>
        <strain evidence="2">C18/9</strain>
    </source>
</reference>
<dbReference type="AlphaFoldDB" id="A0A284SCT8"/>
<keyword evidence="2" id="KW-1185">Reference proteome</keyword>
<sequence length="116" mass="13213">MGLELKDTQQRIWAHLTATTNLTLDKESEIQKRQLVFFKKLGNFQKSQDMYMLGAKTLIHAVEVERDMDVLAPLAEDIKLQLPSDVPAYHRVTIAADSLYEGELCLYQDQCSDVLA</sequence>
<dbReference type="Proteomes" id="UP000219338">
    <property type="component" value="Unassembled WGS sequence"/>
</dbReference>
<protein>
    <submittedName>
        <fullName evidence="1">Uncharacterized protein</fullName>
    </submittedName>
</protein>
<accession>A0A284SCT8</accession>
<name>A0A284SCT8_ARMOS</name>
<evidence type="ECO:0000313" key="2">
    <source>
        <dbReference type="Proteomes" id="UP000219338"/>
    </source>
</evidence>
<organism evidence="1 2">
    <name type="scientific">Armillaria ostoyae</name>
    <name type="common">Armillaria root rot fungus</name>
    <dbReference type="NCBI Taxonomy" id="47428"/>
    <lineage>
        <taxon>Eukaryota</taxon>
        <taxon>Fungi</taxon>
        <taxon>Dikarya</taxon>
        <taxon>Basidiomycota</taxon>
        <taxon>Agaricomycotina</taxon>
        <taxon>Agaricomycetes</taxon>
        <taxon>Agaricomycetidae</taxon>
        <taxon>Agaricales</taxon>
        <taxon>Marasmiineae</taxon>
        <taxon>Physalacriaceae</taxon>
        <taxon>Armillaria</taxon>
    </lineage>
</organism>
<gene>
    <name evidence="1" type="ORF">ARMOST_22418</name>
</gene>
<proteinExistence type="predicted"/>
<evidence type="ECO:0000313" key="1">
    <source>
        <dbReference type="EMBL" id="SJL18817.1"/>
    </source>
</evidence>
<dbReference type="EMBL" id="FUEG01000070">
    <property type="protein sequence ID" value="SJL18817.1"/>
    <property type="molecule type" value="Genomic_DNA"/>
</dbReference>